<proteinExistence type="predicted"/>
<accession>A0A7W7K1V5</accession>
<feature type="chain" id="PRO_5030702306" description="Lipid A 3-O-deacylase PagL" evidence="1">
    <location>
        <begin position="24"/>
        <end position="163"/>
    </location>
</feature>
<comment type="caution">
    <text evidence="2">The sequence shown here is derived from an EMBL/GenBank/DDBJ whole genome shotgun (WGS) entry which is preliminary data.</text>
</comment>
<keyword evidence="1" id="KW-0732">Signal</keyword>
<name>A0A7W7K1V5_9SPHN</name>
<dbReference type="Proteomes" id="UP000575241">
    <property type="component" value="Unassembled WGS sequence"/>
</dbReference>
<evidence type="ECO:0000313" key="2">
    <source>
        <dbReference type="EMBL" id="MBB4838875.1"/>
    </source>
</evidence>
<evidence type="ECO:0008006" key="4">
    <source>
        <dbReference type="Google" id="ProtNLM"/>
    </source>
</evidence>
<evidence type="ECO:0000313" key="3">
    <source>
        <dbReference type="Proteomes" id="UP000575241"/>
    </source>
</evidence>
<dbReference type="EMBL" id="JACHLN010000002">
    <property type="protein sequence ID" value="MBB4838875.1"/>
    <property type="molecule type" value="Genomic_DNA"/>
</dbReference>
<reference evidence="2 3" key="1">
    <citation type="submission" date="2020-08" db="EMBL/GenBank/DDBJ databases">
        <title>Functional genomics of gut bacteria from endangered species of beetles.</title>
        <authorList>
            <person name="Carlos-Shanley C."/>
        </authorList>
    </citation>
    <scope>NUCLEOTIDE SEQUENCE [LARGE SCALE GENOMIC DNA]</scope>
    <source>
        <strain evidence="2 3">S00224</strain>
    </source>
</reference>
<feature type="signal peptide" evidence="1">
    <location>
        <begin position="1"/>
        <end position="23"/>
    </location>
</feature>
<dbReference type="PROSITE" id="PS51257">
    <property type="entry name" value="PROKAR_LIPOPROTEIN"/>
    <property type="match status" value="1"/>
</dbReference>
<protein>
    <recommendedName>
        <fullName evidence="4">Lipid A 3-O-deacylase PagL</fullName>
    </recommendedName>
</protein>
<organism evidence="2 3">
    <name type="scientific">Sphingomonas kyeonggiensis</name>
    <dbReference type="NCBI Taxonomy" id="1268553"/>
    <lineage>
        <taxon>Bacteria</taxon>
        <taxon>Pseudomonadati</taxon>
        <taxon>Pseudomonadota</taxon>
        <taxon>Alphaproteobacteria</taxon>
        <taxon>Sphingomonadales</taxon>
        <taxon>Sphingomonadaceae</taxon>
        <taxon>Sphingomonas</taxon>
    </lineage>
</organism>
<evidence type="ECO:0000256" key="1">
    <source>
        <dbReference type="SAM" id="SignalP"/>
    </source>
</evidence>
<dbReference type="AlphaFoldDB" id="A0A7W7K1V5"/>
<dbReference type="RefSeq" id="WP_184166086.1">
    <property type="nucleotide sequence ID" value="NZ_JACHLN010000002.1"/>
</dbReference>
<gene>
    <name evidence="2" type="ORF">HNP52_001944</name>
</gene>
<sequence length="163" mass="17779">MMIRGAGLIVAAGAVFACAPACAQAIAAAQTAYLVLRPEIRVKNEEHVSGLWLRTSATVREPSEAWRADETKASYGFSVQKEVLGHTWLGLSAVAQTPRFDADRGMVRDARHYAGARLSFEASDKVELGFAWLRRLRGRGFMSAPGGNRGIKPGPKAYMQLRF</sequence>
<keyword evidence="3" id="KW-1185">Reference proteome</keyword>